<gene>
    <name evidence="1" type="ORF">FIBSPDRAFT_903244</name>
</gene>
<evidence type="ECO:0000313" key="2">
    <source>
        <dbReference type="Proteomes" id="UP000076532"/>
    </source>
</evidence>
<accession>A0A167W8D6</accession>
<dbReference type="AlphaFoldDB" id="A0A167W8D6"/>
<dbReference type="Gene3D" id="3.40.50.720">
    <property type="entry name" value="NAD(P)-binding Rossmann-like Domain"/>
    <property type="match status" value="1"/>
</dbReference>
<name>A0A167W8D6_9AGAM</name>
<evidence type="ECO:0000313" key="1">
    <source>
        <dbReference type="EMBL" id="KZP05811.1"/>
    </source>
</evidence>
<dbReference type="OrthoDB" id="47007at2759"/>
<keyword evidence="2" id="KW-1185">Reference proteome</keyword>
<dbReference type="InterPro" id="IPR036291">
    <property type="entry name" value="NAD(P)-bd_dom_sf"/>
</dbReference>
<dbReference type="SUPFAM" id="SSF51735">
    <property type="entry name" value="NAD(P)-binding Rossmann-fold domains"/>
    <property type="match status" value="1"/>
</dbReference>
<protein>
    <recommendedName>
        <fullName evidence="3">NAD(P)-binding protein</fullName>
    </recommendedName>
</protein>
<proteinExistence type="predicted"/>
<evidence type="ECO:0008006" key="3">
    <source>
        <dbReference type="Google" id="ProtNLM"/>
    </source>
</evidence>
<sequence length="126" mass="12961">MWGLGASSGLTPASAYCASEVAIPVILQSRFHEHAGIFGFQGAVVNLTRGMGLQYAKLGITANALCPGFHITGMINDETQGQQGFAAMAVYTPISLASSAPDFMTWQTLVTEGGCLAGPGVHGGKT</sequence>
<dbReference type="EMBL" id="KV417817">
    <property type="protein sequence ID" value="KZP05811.1"/>
    <property type="molecule type" value="Genomic_DNA"/>
</dbReference>
<reference evidence="1 2" key="1">
    <citation type="journal article" date="2016" name="Mol. Biol. Evol.">
        <title>Comparative Genomics of Early-Diverging Mushroom-Forming Fungi Provides Insights into the Origins of Lignocellulose Decay Capabilities.</title>
        <authorList>
            <person name="Nagy L.G."/>
            <person name="Riley R."/>
            <person name="Tritt A."/>
            <person name="Adam C."/>
            <person name="Daum C."/>
            <person name="Floudas D."/>
            <person name="Sun H."/>
            <person name="Yadav J.S."/>
            <person name="Pangilinan J."/>
            <person name="Larsson K.H."/>
            <person name="Matsuura K."/>
            <person name="Barry K."/>
            <person name="Labutti K."/>
            <person name="Kuo R."/>
            <person name="Ohm R.A."/>
            <person name="Bhattacharya S.S."/>
            <person name="Shirouzu T."/>
            <person name="Yoshinaga Y."/>
            <person name="Martin F.M."/>
            <person name="Grigoriev I.V."/>
            <person name="Hibbett D.S."/>
        </authorList>
    </citation>
    <scope>NUCLEOTIDE SEQUENCE [LARGE SCALE GENOMIC DNA]</scope>
    <source>
        <strain evidence="1 2">CBS 109695</strain>
    </source>
</reference>
<dbReference type="Proteomes" id="UP000076532">
    <property type="component" value="Unassembled WGS sequence"/>
</dbReference>
<organism evidence="1 2">
    <name type="scientific">Athelia psychrophila</name>
    <dbReference type="NCBI Taxonomy" id="1759441"/>
    <lineage>
        <taxon>Eukaryota</taxon>
        <taxon>Fungi</taxon>
        <taxon>Dikarya</taxon>
        <taxon>Basidiomycota</taxon>
        <taxon>Agaricomycotina</taxon>
        <taxon>Agaricomycetes</taxon>
        <taxon>Agaricomycetidae</taxon>
        <taxon>Atheliales</taxon>
        <taxon>Atheliaceae</taxon>
        <taxon>Athelia</taxon>
    </lineage>
</organism>